<evidence type="ECO:0000313" key="1">
    <source>
        <dbReference type="EMBL" id="CAG8514443.1"/>
    </source>
</evidence>
<comment type="caution">
    <text evidence="1">The sequence shown here is derived from an EMBL/GenBank/DDBJ whole genome shotgun (WGS) entry which is preliminary data.</text>
</comment>
<protein>
    <submittedName>
        <fullName evidence="1">9880_t:CDS:1</fullName>
    </submittedName>
</protein>
<reference evidence="1" key="1">
    <citation type="submission" date="2021-06" db="EMBL/GenBank/DDBJ databases">
        <authorList>
            <person name="Kallberg Y."/>
            <person name="Tangrot J."/>
            <person name="Rosling A."/>
        </authorList>
    </citation>
    <scope>NUCLEOTIDE SEQUENCE</scope>
    <source>
        <strain evidence="1">CL356</strain>
    </source>
</reference>
<name>A0ACA9LAI1_9GLOM</name>
<accession>A0ACA9LAI1</accession>
<organism evidence="1 2">
    <name type="scientific">Acaulospora colombiana</name>
    <dbReference type="NCBI Taxonomy" id="27376"/>
    <lineage>
        <taxon>Eukaryota</taxon>
        <taxon>Fungi</taxon>
        <taxon>Fungi incertae sedis</taxon>
        <taxon>Mucoromycota</taxon>
        <taxon>Glomeromycotina</taxon>
        <taxon>Glomeromycetes</taxon>
        <taxon>Diversisporales</taxon>
        <taxon>Acaulosporaceae</taxon>
        <taxon>Acaulospora</taxon>
    </lineage>
</organism>
<feature type="non-terminal residue" evidence="1">
    <location>
        <position position="1"/>
    </location>
</feature>
<dbReference type="EMBL" id="CAJVPT010004968">
    <property type="protein sequence ID" value="CAG8514443.1"/>
    <property type="molecule type" value="Genomic_DNA"/>
</dbReference>
<sequence>MERGICEECSLENTGVNDSSNPDKLLREDEKEYEIFKQIKEVEELEKKCPSYDSVKSDPLEYVTHPQAIYTSRFI</sequence>
<proteinExistence type="predicted"/>
<feature type="non-terminal residue" evidence="1">
    <location>
        <position position="75"/>
    </location>
</feature>
<keyword evidence="2" id="KW-1185">Reference proteome</keyword>
<gene>
    <name evidence="1" type="ORF">ACOLOM_LOCUS3366</name>
</gene>
<dbReference type="Proteomes" id="UP000789525">
    <property type="component" value="Unassembled WGS sequence"/>
</dbReference>
<evidence type="ECO:0000313" key="2">
    <source>
        <dbReference type="Proteomes" id="UP000789525"/>
    </source>
</evidence>